<sequence>MQKIHTANLGYTQIKRTTILNFASTIYQQNETYAVFLLELQTSDMHAALGRLLDQTRVAGLRLAAVSARADASECRISASIDIDDRDMIDRLVRRVGALFCIDAIEVRGECQCPTRTSQITP</sequence>
<accession>A0ABS4A483</accession>
<dbReference type="EMBL" id="JAGIKT010000078">
    <property type="protein sequence ID" value="MBP0115219.1"/>
    <property type="molecule type" value="Genomic_DNA"/>
</dbReference>
<keyword evidence="2" id="KW-1185">Reference proteome</keyword>
<evidence type="ECO:0000313" key="2">
    <source>
        <dbReference type="Proteomes" id="UP000669317"/>
    </source>
</evidence>
<gene>
    <name evidence="1" type="ORF">JWS04_29960</name>
</gene>
<dbReference type="Proteomes" id="UP000669317">
    <property type="component" value="Unassembled WGS sequence"/>
</dbReference>
<protein>
    <recommendedName>
        <fullName evidence="3">ACT domain-containing protein</fullName>
    </recommendedName>
</protein>
<organism evidence="1 2">
    <name type="scientific">Bradyrhizobium vignae</name>
    <dbReference type="NCBI Taxonomy" id="1549949"/>
    <lineage>
        <taxon>Bacteria</taxon>
        <taxon>Pseudomonadati</taxon>
        <taxon>Pseudomonadota</taxon>
        <taxon>Alphaproteobacteria</taxon>
        <taxon>Hyphomicrobiales</taxon>
        <taxon>Nitrobacteraceae</taxon>
        <taxon>Bradyrhizobium</taxon>
    </lineage>
</organism>
<evidence type="ECO:0008006" key="3">
    <source>
        <dbReference type="Google" id="ProtNLM"/>
    </source>
</evidence>
<proteinExistence type="predicted"/>
<comment type="caution">
    <text evidence="1">The sequence shown here is derived from an EMBL/GenBank/DDBJ whole genome shotgun (WGS) entry which is preliminary data.</text>
</comment>
<dbReference type="RefSeq" id="WP_122401764.1">
    <property type="nucleotide sequence ID" value="NZ_JAGIKT010000078.1"/>
</dbReference>
<reference evidence="1 2" key="1">
    <citation type="submission" date="2021-03" db="EMBL/GenBank/DDBJ databases">
        <title>Genome Sequence of Bradyrhizobium vignae strain ISRA400.</title>
        <authorList>
            <person name="Tisa L.S."/>
            <person name="Svistoonoff S."/>
            <person name="Hocher V."/>
            <person name="Fall S."/>
            <person name="Zaiya A."/>
            <person name="Naing D."/>
            <person name="Niang N."/>
            <person name="Diouf A."/>
            <person name="Dasylva M.C."/>
            <person name="Toure O."/>
            <person name="Gueye M."/>
            <person name="Gully D."/>
            <person name="Tisseyre P."/>
            <person name="Simpson S."/>
            <person name="Morris K."/>
            <person name="Thomas W.K."/>
        </authorList>
    </citation>
    <scope>NUCLEOTIDE SEQUENCE [LARGE SCALE GENOMIC DNA]</scope>
    <source>
        <strain evidence="1 2">ISRA400</strain>
    </source>
</reference>
<evidence type="ECO:0000313" key="1">
    <source>
        <dbReference type="EMBL" id="MBP0115219.1"/>
    </source>
</evidence>
<name>A0ABS4A483_9BRAD</name>